<dbReference type="AlphaFoldDB" id="A0A449B3B6"/>
<proteinExistence type="predicted"/>
<organism evidence="1 2">
    <name type="scientific">Mycoplasmopsis citelli</name>
    <dbReference type="NCBI Taxonomy" id="171281"/>
    <lineage>
        <taxon>Bacteria</taxon>
        <taxon>Bacillati</taxon>
        <taxon>Mycoplasmatota</taxon>
        <taxon>Mycoplasmoidales</taxon>
        <taxon>Metamycoplasmataceae</taxon>
        <taxon>Mycoplasmopsis</taxon>
    </lineage>
</organism>
<evidence type="ECO:0000313" key="1">
    <source>
        <dbReference type="EMBL" id="VEU75089.1"/>
    </source>
</evidence>
<protein>
    <submittedName>
        <fullName evidence="1">Uncharacterized protein</fullName>
    </submittedName>
</protein>
<reference evidence="1 2" key="1">
    <citation type="submission" date="2019-01" db="EMBL/GenBank/DDBJ databases">
        <authorList>
            <consortium name="Pathogen Informatics"/>
        </authorList>
    </citation>
    <scope>NUCLEOTIDE SEQUENCE [LARGE SCALE GENOMIC DNA]</scope>
    <source>
        <strain evidence="1 2">NCTC10181</strain>
    </source>
</reference>
<accession>A0A449B3B6</accession>
<dbReference type="EMBL" id="LR215036">
    <property type="protein sequence ID" value="VEU75089.1"/>
    <property type="molecule type" value="Genomic_DNA"/>
</dbReference>
<dbReference type="RefSeq" id="WP_129725918.1">
    <property type="nucleotide sequence ID" value="NZ_LR215036.1"/>
</dbReference>
<keyword evidence="2" id="KW-1185">Reference proteome</keyword>
<sequence length="174" mass="20143">MLKTLKTNEKSLNILKQKGINIAKLEEQLSLNLSKYSQIKVKRLNELINLNSSIPMFLQIQALRILSNDGSIETFNKISNILDEKFDDYQNQKDEYMANNSIMLGSNFKTELNQDLNQNGIETRYSYVFNDILNCDDDTYYSLNDTLNGLSKETWEDFKSELLDSLFDEVGIKT</sequence>
<gene>
    <name evidence="1" type="ORF">NCTC10181_00968</name>
</gene>
<name>A0A449B3B6_9BACT</name>
<dbReference type="KEGG" id="mcit:NCTC10181_00968"/>
<evidence type="ECO:0000313" key="2">
    <source>
        <dbReference type="Proteomes" id="UP000290985"/>
    </source>
</evidence>
<dbReference type="Proteomes" id="UP000290985">
    <property type="component" value="Chromosome"/>
</dbReference>